<dbReference type="AlphaFoldDB" id="A0A6V7WN03"/>
<comment type="caution">
    <text evidence="2">The sequence shown here is derived from an EMBL/GenBank/DDBJ whole genome shotgun (WGS) entry which is preliminary data.</text>
</comment>
<sequence>MKQKKYIIVNISLITLYNIFMIFIVILPVYEKYGNFKIPGNPMDIIIIISSTGQIRTAFPLIIYIITLMNYLFVGILTKFITGTVCRPKIIIIFRVAKMARLGPKDRVGPKIFSPKDSYGPKKMSRKKYVKYCTSKINTNPNPNLVYL</sequence>
<keyword evidence="1" id="KW-1133">Transmembrane helix</keyword>
<evidence type="ECO:0000256" key="1">
    <source>
        <dbReference type="SAM" id="Phobius"/>
    </source>
</evidence>
<reference evidence="2 3" key="1">
    <citation type="submission" date="2020-08" db="EMBL/GenBank/DDBJ databases">
        <authorList>
            <person name="Koutsovoulos G."/>
            <person name="Danchin GJ E."/>
        </authorList>
    </citation>
    <scope>NUCLEOTIDE SEQUENCE [LARGE SCALE GENOMIC DNA]</scope>
</reference>
<gene>
    <name evidence="2" type="ORF">MENT_LOCUS41000</name>
</gene>
<accession>A0A6V7WN03</accession>
<feature type="transmembrane region" description="Helical" evidence="1">
    <location>
        <begin position="61"/>
        <end position="81"/>
    </location>
</feature>
<proteinExistence type="predicted"/>
<keyword evidence="1" id="KW-0812">Transmembrane</keyword>
<dbReference type="Proteomes" id="UP000580250">
    <property type="component" value="Unassembled WGS sequence"/>
</dbReference>
<evidence type="ECO:0000313" key="2">
    <source>
        <dbReference type="EMBL" id="CAD2188356.1"/>
    </source>
</evidence>
<organism evidence="2 3">
    <name type="scientific">Meloidogyne enterolobii</name>
    <name type="common">Root-knot nematode worm</name>
    <name type="synonym">Meloidogyne mayaguensis</name>
    <dbReference type="NCBI Taxonomy" id="390850"/>
    <lineage>
        <taxon>Eukaryota</taxon>
        <taxon>Metazoa</taxon>
        <taxon>Ecdysozoa</taxon>
        <taxon>Nematoda</taxon>
        <taxon>Chromadorea</taxon>
        <taxon>Rhabditida</taxon>
        <taxon>Tylenchina</taxon>
        <taxon>Tylenchomorpha</taxon>
        <taxon>Tylenchoidea</taxon>
        <taxon>Meloidogynidae</taxon>
        <taxon>Meloidogyninae</taxon>
        <taxon>Meloidogyne</taxon>
    </lineage>
</organism>
<evidence type="ECO:0000313" key="3">
    <source>
        <dbReference type="Proteomes" id="UP000580250"/>
    </source>
</evidence>
<name>A0A6V7WN03_MELEN</name>
<protein>
    <submittedName>
        <fullName evidence="2">Uncharacterized protein</fullName>
    </submittedName>
</protein>
<feature type="transmembrane region" description="Helical" evidence="1">
    <location>
        <begin position="7"/>
        <end position="30"/>
    </location>
</feature>
<dbReference type="EMBL" id="CAJEWN010000687">
    <property type="protein sequence ID" value="CAD2188356.1"/>
    <property type="molecule type" value="Genomic_DNA"/>
</dbReference>
<keyword evidence="1" id="KW-0472">Membrane</keyword>